<evidence type="ECO:0000256" key="1">
    <source>
        <dbReference type="SAM" id="Phobius"/>
    </source>
</evidence>
<accession>A0A2I0AJF4</accession>
<keyword evidence="3" id="KW-1185">Reference proteome</keyword>
<feature type="transmembrane region" description="Helical" evidence="1">
    <location>
        <begin position="12"/>
        <end position="35"/>
    </location>
</feature>
<organism evidence="2 3">
    <name type="scientific">Apostasia shenzhenica</name>
    <dbReference type="NCBI Taxonomy" id="1088818"/>
    <lineage>
        <taxon>Eukaryota</taxon>
        <taxon>Viridiplantae</taxon>
        <taxon>Streptophyta</taxon>
        <taxon>Embryophyta</taxon>
        <taxon>Tracheophyta</taxon>
        <taxon>Spermatophyta</taxon>
        <taxon>Magnoliopsida</taxon>
        <taxon>Liliopsida</taxon>
        <taxon>Asparagales</taxon>
        <taxon>Orchidaceae</taxon>
        <taxon>Apostasioideae</taxon>
        <taxon>Apostasia</taxon>
    </lineage>
</organism>
<sequence length="77" mass="8711">MKFNDVMMSGFIYSIFSIIENCFSLTSVLSACIGLTDLKKGKQIYGFVIRSKSEDQTLCSMPVDTISYATKYTRMLE</sequence>
<name>A0A2I0AJF4_9ASPA</name>
<gene>
    <name evidence="2" type="ORF">AXF42_Ash006798</name>
</gene>
<evidence type="ECO:0000313" key="2">
    <source>
        <dbReference type="EMBL" id="PKA55596.1"/>
    </source>
</evidence>
<evidence type="ECO:0000313" key="3">
    <source>
        <dbReference type="Proteomes" id="UP000236161"/>
    </source>
</evidence>
<keyword evidence="1" id="KW-1133">Transmembrane helix</keyword>
<keyword evidence="1" id="KW-0472">Membrane</keyword>
<reference evidence="2 3" key="1">
    <citation type="journal article" date="2017" name="Nature">
        <title>The Apostasia genome and the evolution of orchids.</title>
        <authorList>
            <person name="Zhang G.Q."/>
            <person name="Liu K.W."/>
            <person name="Li Z."/>
            <person name="Lohaus R."/>
            <person name="Hsiao Y.Y."/>
            <person name="Niu S.C."/>
            <person name="Wang J.Y."/>
            <person name="Lin Y.C."/>
            <person name="Xu Q."/>
            <person name="Chen L.J."/>
            <person name="Yoshida K."/>
            <person name="Fujiwara S."/>
            <person name="Wang Z.W."/>
            <person name="Zhang Y.Q."/>
            <person name="Mitsuda N."/>
            <person name="Wang M."/>
            <person name="Liu G.H."/>
            <person name="Pecoraro L."/>
            <person name="Huang H.X."/>
            <person name="Xiao X.J."/>
            <person name="Lin M."/>
            <person name="Wu X.Y."/>
            <person name="Wu W.L."/>
            <person name="Chen Y.Y."/>
            <person name="Chang S.B."/>
            <person name="Sakamoto S."/>
            <person name="Ohme-Takagi M."/>
            <person name="Yagi M."/>
            <person name="Zeng S.J."/>
            <person name="Shen C.Y."/>
            <person name="Yeh C.M."/>
            <person name="Luo Y.B."/>
            <person name="Tsai W.C."/>
            <person name="Van de Peer Y."/>
            <person name="Liu Z.J."/>
        </authorList>
    </citation>
    <scope>NUCLEOTIDE SEQUENCE [LARGE SCALE GENOMIC DNA]</scope>
    <source>
        <strain evidence="3">cv. Shenzhen</strain>
        <tissue evidence="2">Stem</tissue>
    </source>
</reference>
<dbReference type="EMBL" id="KZ451979">
    <property type="protein sequence ID" value="PKA55596.1"/>
    <property type="molecule type" value="Genomic_DNA"/>
</dbReference>
<proteinExistence type="predicted"/>
<dbReference type="Proteomes" id="UP000236161">
    <property type="component" value="Unassembled WGS sequence"/>
</dbReference>
<dbReference type="PROSITE" id="PS51257">
    <property type="entry name" value="PROKAR_LIPOPROTEIN"/>
    <property type="match status" value="1"/>
</dbReference>
<keyword evidence="1" id="KW-0812">Transmembrane</keyword>
<dbReference type="AlphaFoldDB" id="A0A2I0AJF4"/>
<protein>
    <submittedName>
        <fullName evidence="2">Uncharacterized protein</fullName>
    </submittedName>
</protein>